<dbReference type="RefSeq" id="WP_214813923.1">
    <property type="nucleotide sequence ID" value="NZ_CAXOKI010000008.1"/>
</dbReference>
<keyword evidence="1" id="KW-0472">Membrane</keyword>
<protein>
    <submittedName>
        <fullName evidence="2">Uncharacterized protein</fullName>
    </submittedName>
</protein>
<keyword evidence="1" id="KW-1133">Transmembrane helix</keyword>
<feature type="transmembrane region" description="Helical" evidence="1">
    <location>
        <begin position="83"/>
        <end position="107"/>
    </location>
</feature>
<dbReference type="GeneID" id="88813387"/>
<reference evidence="2 3" key="1">
    <citation type="submission" date="2021-05" db="EMBL/GenBank/DDBJ databases">
        <title>Biocontrol using Exiguobacterium acetylicum SI17 against litchi downy blight caused by Peronophythora litchii.</title>
        <authorList>
            <person name="Zheng L."/>
        </authorList>
    </citation>
    <scope>NUCLEOTIDE SEQUENCE [LARGE SCALE GENOMIC DNA]</scope>
    <source>
        <strain evidence="2 3">SI17</strain>
        <plasmid evidence="2 3">p1</plasmid>
    </source>
</reference>
<feature type="transmembrane region" description="Helical" evidence="1">
    <location>
        <begin position="113"/>
        <end position="135"/>
    </location>
</feature>
<keyword evidence="1" id="KW-0812">Transmembrane</keyword>
<feature type="transmembrane region" description="Helical" evidence="1">
    <location>
        <begin position="12"/>
        <end position="34"/>
    </location>
</feature>
<sequence length="145" mass="16838">MLKNLYSTFLFLLLKSLLTAITASAILTVIISLVPEPENDFYSIVVDTFFLYIVYSFPLIFIAGFIADVLIKRILNLFLSTDKFIFFKFLIYIVYALLLSFVLLMIFNDDDSFNFLLFLKSFLTVGSTACIFYLMSTLIYRFKKL</sequence>
<name>A0ABX8GFH9_EXIAC</name>
<evidence type="ECO:0000313" key="2">
    <source>
        <dbReference type="EMBL" id="QWB31815.1"/>
    </source>
</evidence>
<gene>
    <name evidence="2" type="ORF">KKI46_16925</name>
</gene>
<organism evidence="2 3">
    <name type="scientific">Exiguobacterium acetylicum</name>
    <name type="common">Brevibacterium acetylicum</name>
    <dbReference type="NCBI Taxonomy" id="41170"/>
    <lineage>
        <taxon>Bacteria</taxon>
        <taxon>Bacillati</taxon>
        <taxon>Bacillota</taxon>
        <taxon>Bacilli</taxon>
        <taxon>Bacillales</taxon>
        <taxon>Bacillales Family XII. Incertae Sedis</taxon>
        <taxon>Exiguobacterium</taxon>
    </lineage>
</organism>
<feature type="transmembrane region" description="Helical" evidence="1">
    <location>
        <begin position="49"/>
        <end position="71"/>
    </location>
</feature>
<evidence type="ECO:0000313" key="3">
    <source>
        <dbReference type="Proteomes" id="UP000679498"/>
    </source>
</evidence>
<evidence type="ECO:0000256" key="1">
    <source>
        <dbReference type="SAM" id="Phobius"/>
    </source>
</evidence>
<dbReference type="Proteomes" id="UP000679498">
    <property type="component" value="Plasmid p1"/>
</dbReference>
<proteinExistence type="predicted"/>
<geneLocation type="plasmid" evidence="2 3">
    <name>p1</name>
</geneLocation>
<dbReference type="EMBL" id="CP075898">
    <property type="protein sequence ID" value="QWB31815.1"/>
    <property type="molecule type" value="Genomic_DNA"/>
</dbReference>
<keyword evidence="3" id="KW-1185">Reference proteome</keyword>
<keyword evidence="2" id="KW-0614">Plasmid</keyword>
<accession>A0ABX8GFH9</accession>